<dbReference type="GO" id="GO:1904423">
    <property type="term" value="C:dehydrodolichyl diphosphate synthase complex"/>
    <property type="evidence" value="ECO:0007669"/>
    <property type="project" value="InterPro"/>
</dbReference>
<evidence type="ECO:0000256" key="2">
    <source>
        <dbReference type="ARBA" id="ARBA00004586"/>
    </source>
</evidence>
<comment type="subcellular location">
    <subcellularLocation>
        <location evidence="2">Endoplasmic reticulum membrane</location>
    </subcellularLocation>
</comment>
<evidence type="ECO:0000256" key="6">
    <source>
        <dbReference type="ARBA" id="ARBA00022679"/>
    </source>
</evidence>
<comment type="catalytic activity">
    <reaction evidence="12">
        <text>n isopentenyl diphosphate + (2E,6E)-farnesyl diphosphate = a di-trans,poly-cis-polyprenyl diphosphate + n diphosphate</text>
        <dbReference type="Rhea" id="RHEA:53008"/>
        <dbReference type="Rhea" id="RHEA-COMP:19494"/>
        <dbReference type="ChEBI" id="CHEBI:33019"/>
        <dbReference type="ChEBI" id="CHEBI:128769"/>
        <dbReference type="ChEBI" id="CHEBI:136960"/>
        <dbReference type="ChEBI" id="CHEBI:175763"/>
        <dbReference type="EC" id="2.5.1.87"/>
    </reaction>
</comment>
<proteinExistence type="inferred from homology"/>
<dbReference type="Proteomes" id="UP000826271">
    <property type="component" value="Unassembled WGS sequence"/>
</dbReference>
<evidence type="ECO:0000313" key="15">
    <source>
        <dbReference type="Proteomes" id="UP000826271"/>
    </source>
</evidence>
<keyword evidence="10 13" id="KW-1133">Transmembrane helix</keyword>
<dbReference type="EC" id="2.5.1.87" evidence="5"/>
<keyword evidence="15" id="KW-1185">Reference proteome</keyword>
<evidence type="ECO:0000256" key="7">
    <source>
        <dbReference type="ARBA" id="ARBA00022692"/>
    </source>
</evidence>
<keyword evidence="9" id="KW-0460">Magnesium</keyword>
<evidence type="ECO:0000313" key="14">
    <source>
        <dbReference type="EMBL" id="KAG8368258.1"/>
    </source>
</evidence>
<dbReference type="GO" id="GO:0005789">
    <property type="term" value="C:endoplasmic reticulum membrane"/>
    <property type="evidence" value="ECO:0007669"/>
    <property type="project" value="UniProtKB-SubCell"/>
</dbReference>
<keyword evidence="11 13" id="KW-0472">Membrane</keyword>
<keyword evidence="8" id="KW-0256">Endoplasmic reticulum</keyword>
<evidence type="ECO:0000256" key="3">
    <source>
        <dbReference type="ARBA" id="ARBA00004922"/>
    </source>
</evidence>
<evidence type="ECO:0000256" key="4">
    <source>
        <dbReference type="ARBA" id="ARBA00005432"/>
    </source>
</evidence>
<comment type="cofactor">
    <cofactor evidence="1">
        <name>Mg(2+)</name>
        <dbReference type="ChEBI" id="CHEBI:18420"/>
    </cofactor>
</comment>
<reference evidence="14" key="1">
    <citation type="submission" date="2019-10" db="EMBL/GenBank/DDBJ databases">
        <authorList>
            <person name="Zhang R."/>
            <person name="Pan Y."/>
            <person name="Wang J."/>
            <person name="Ma R."/>
            <person name="Yu S."/>
        </authorList>
    </citation>
    <scope>NUCLEOTIDE SEQUENCE</scope>
    <source>
        <strain evidence="14">LA-IB0</strain>
        <tissue evidence="14">Leaf</tissue>
    </source>
</reference>
<protein>
    <recommendedName>
        <fullName evidence="5">ditrans,polycis-polyprenyl diphosphate synthase [(2E,6E)-farnesyldiphosphate specific]</fullName>
        <ecNumber evidence="5">2.5.1.87</ecNumber>
    </recommendedName>
</protein>
<comment type="pathway">
    <text evidence="3">Protein modification; protein glycosylation.</text>
</comment>
<evidence type="ECO:0000256" key="12">
    <source>
        <dbReference type="ARBA" id="ARBA00047353"/>
    </source>
</evidence>
<dbReference type="PANTHER" id="PTHR21528">
    <property type="entry name" value="DEHYDRODOLICHYL DIPHOSPHATE SYNTHASE COMPLEX SUBUNIT NUS1"/>
    <property type="match status" value="1"/>
</dbReference>
<keyword evidence="6" id="KW-0808">Transferase</keyword>
<evidence type="ECO:0000256" key="1">
    <source>
        <dbReference type="ARBA" id="ARBA00001946"/>
    </source>
</evidence>
<comment type="similarity">
    <text evidence="4">Belongs to the UPP synthase family.</text>
</comment>
<evidence type="ECO:0000256" key="5">
    <source>
        <dbReference type="ARBA" id="ARBA00012596"/>
    </source>
</evidence>
<dbReference type="SUPFAM" id="SSF64005">
    <property type="entry name" value="Undecaprenyl diphosphate synthase"/>
    <property type="match status" value="1"/>
</dbReference>
<keyword evidence="7 13" id="KW-0812">Transmembrane</keyword>
<evidence type="ECO:0000256" key="13">
    <source>
        <dbReference type="SAM" id="Phobius"/>
    </source>
</evidence>
<dbReference type="InterPro" id="IPR036424">
    <property type="entry name" value="UPP_synth-like_sf"/>
</dbReference>
<evidence type="ECO:0000256" key="9">
    <source>
        <dbReference type="ARBA" id="ARBA00022842"/>
    </source>
</evidence>
<organism evidence="14 15">
    <name type="scientific">Buddleja alternifolia</name>
    <dbReference type="NCBI Taxonomy" id="168488"/>
    <lineage>
        <taxon>Eukaryota</taxon>
        <taxon>Viridiplantae</taxon>
        <taxon>Streptophyta</taxon>
        <taxon>Embryophyta</taxon>
        <taxon>Tracheophyta</taxon>
        <taxon>Spermatophyta</taxon>
        <taxon>Magnoliopsida</taxon>
        <taxon>eudicotyledons</taxon>
        <taxon>Gunneridae</taxon>
        <taxon>Pentapetalae</taxon>
        <taxon>asterids</taxon>
        <taxon>lamiids</taxon>
        <taxon>Lamiales</taxon>
        <taxon>Scrophulariaceae</taxon>
        <taxon>Buddlejeae</taxon>
        <taxon>Buddleja</taxon>
    </lineage>
</organism>
<name>A0AAV6WMV3_9LAMI</name>
<dbReference type="InterPro" id="IPR038887">
    <property type="entry name" value="Nus1/NgBR"/>
</dbReference>
<dbReference type="Gene3D" id="3.40.1180.10">
    <property type="entry name" value="Decaprenyl diphosphate synthase-like"/>
    <property type="match status" value="1"/>
</dbReference>
<evidence type="ECO:0000256" key="11">
    <source>
        <dbReference type="ARBA" id="ARBA00023136"/>
    </source>
</evidence>
<feature type="transmembrane region" description="Helical" evidence="13">
    <location>
        <begin position="18"/>
        <end position="37"/>
    </location>
</feature>
<dbReference type="PANTHER" id="PTHR21528:SF0">
    <property type="entry name" value="DEHYDRODOLICHYL DIPHOSPHATE SYNTHASE COMPLEX SUBUNIT NUS1"/>
    <property type="match status" value="1"/>
</dbReference>
<accession>A0AAV6WMV3</accession>
<gene>
    <name evidence="14" type="ORF">BUALT_Bualt15G0026600</name>
</gene>
<dbReference type="EMBL" id="WHWC01000015">
    <property type="protein sequence ID" value="KAG8368258.1"/>
    <property type="molecule type" value="Genomic_DNA"/>
</dbReference>
<evidence type="ECO:0000256" key="8">
    <source>
        <dbReference type="ARBA" id="ARBA00022824"/>
    </source>
</evidence>
<dbReference type="GO" id="GO:0045547">
    <property type="term" value="F:ditrans,polycis-polyprenyl diphosphate synthase [(2E,6E)-farnesyl diphosphate specific] activity"/>
    <property type="evidence" value="ECO:0007669"/>
    <property type="project" value="UniProtKB-EC"/>
</dbReference>
<dbReference type="AlphaFoldDB" id="A0AAV6WMV3"/>
<evidence type="ECO:0000256" key="10">
    <source>
        <dbReference type="ARBA" id="ARBA00022989"/>
    </source>
</evidence>
<sequence>MQKVYAKIRPSGNHGRRFLWNILHLIFSIWYYLHGLVNAIESLLISSGLFQRYKSLDISKVRYLAVVIDSEEALNTLKVLELLRWLQAIGLKHVCLYDTQGLLKISKEALALWLESERMSNETTSEPLEQKCMSVDVLSFSDGKHAVAKATNFLLKKHYLGADTEKKTNLTESDMTDALGATGYGGADPDLMLVYGPARCHMGFPAWRLRYTEIVHMGPLKSMKFGALIKAIHRFTMVHQNYDLEYQIENEIGYCGLVLTKGFTVHEMIHCVHKNNILAAEEH</sequence>
<comment type="caution">
    <text evidence="14">The sequence shown here is derived from an EMBL/GenBank/DDBJ whole genome shotgun (WGS) entry which is preliminary data.</text>
</comment>